<name>A0A015K4W3_RHIIW</name>
<dbReference type="Gene3D" id="1.10.510.10">
    <property type="entry name" value="Transferase(Phosphotransferase) domain 1"/>
    <property type="match status" value="1"/>
</dbReference>
<proteinExistence type="predicted"/>
<dbReference type="EMBL" id="JEMT01011820">
    <property type="protein sequence ID" value="EXX76807.1"/>
    <property type="molecule type" value="Genomic_DNA"/>
</dbReference>
<reference evidence="2 3" key="1">
    <citation type="submission" date="2014-02" db="EMBL/GenBank/DDBJ databases">
        <title>Single nucleus genome sequencing reveals high similarity among nuclei of an endomycorrhizal fungus.</title>
        <authorList>
            <person name="Lin K."/>
            <person name="Geurts R."/>
            <person name="Zhang Z."/>
            <person name="Limpens E."/>
            <person name="Saunders D.G."/>
            <person name="Mu D."/>
            <person name="Pang E."/>
            <person name="Cao H."/>
            <person name="Cha H."/>
            <person name="Lin T."/>
            <person name="Zhou Q."/>
            <person name="Shang Y."/>
            <person name="Li Y."/>
            <person name="Ivanov S."/>
            <person name="Sharma T."/>
            <person name="Velzen R.V."/>
            <person name="Ruijter N.D."/>
            <person name="Aanen D.K."/>
            <person name="Win J."/>
            <person name="Kamoun S."/>
            <person name="Bisseling T."/>
            <person name="Huang S."/>
        </authorList>
    </citation>
    <scope>NUCLEOTIDE SEQUENCE [LARGE SCALE GENOMIC DNA]</scope>
    <source>
        <strain evidence="3">DAOM197198w</strain>
    </source>
</reference>
<dbReference type="GO" id="GO:0005524">
    <property type="term" value="F:ATP binding"/>
    <property type="evidence" value="ECO:0007669"/>
    <property type="project" value="InterPro"/>
</dbReference>
<dbReference type="Proteomes" id="UP000022910">
    <property type="component" value="Unassembled WGS sequence"/>
</dbReference>
<organism evidence="2 3">
    <name type="scientific">Rhizophagus irregularis (strain DAOM 197198w)</name>
    <name type="common">Glomus intraradices</name>
    <dbReference type="NCBI Taxonomy" id="1432141"/>
    <lineage>
        <taxon>Eukaryota</taxon>
        <taxon>Fungi</taxon>
        <taxon>Fungi incertae sedis</taxon>
        <taxon>Mucoromycota</taxon>
        <taxon>Glomeromycotina</taxon>
        <taxon>Glomeromycetes</taxon>
        <taxon>Glomerales</taxon>
        <taxon>Glomeraceae</taxon>
        <taxon>Rhizophagus</taxon>
    </lineage>
</organism>
<evidence type="ECO:0000259" key="1">
    <source>
        <dbReference type="PROSITE" id="PS50011"/>
    </source>
</evidence>
<dbReference type="PANTHER" id="PTHR44329:SF291">
    <property type="entry name" value="PROTEIN KINASE DOMAIN-CONTAINING PROTEIN"/>
    <property type="match status" value="1"/>
</dbReference>
<dbReference type="HOGENOM" id="CLU_000288_7_8_1"/>
<dbReference type="PANTHER" id="PTHR44329">
    <property type="entry name" value="SERINE/THREONINE-PROTEIN KINASE TNNI3K-RELATED"/>
    <property type="match status" value="1"/>
</dbReference>
<dbReference type="SMART" id="SM00220">
    <property type="entry name" value="S_TKc"/>
    <property type="match status" value="1"/>
</dbReference>
<dbReference type="InterPro" id="IPR051681">
    <property type="entry name" value="Ser/Thr_Kinases-Pseudokinases"/>
</dbReference>
<accession>A0A015K4W3</accession>
<dbReference type="InterPro" id="IPR001245">
    <property type="entry name" value="Ser-Thr/Tyr_kinase_cat_dom"/>
</dbReference>
<comment type="caution">
    <text evidence="2">The sequence shown here is derived from an EMBL/GenBank/DDBJ whole genome shotgun (WGS) entry which is preliminary data.</text>
</comment>
<evidence type="ECO:0000313" key="2">
    <source>
        <dbReference type="EMBL" id="EXX76807.1"/>
    </source>
</evidence>
<dbReference type="Pfam" id="PF07714">
    <property type="entry name" value="PK_Tyr_Ser-Thr"/>
    <property type="match status" value="1"/>
</dbReference>
<protein>
    <submittedName>
        <fullName evidence="2">Rad53p</fullName>
    </submittedName>
</protein>
<sequence>MVENEKINYFIQETQLTFERYDDIIIEWIPYSQFNNIKEINKSNFSAVYSAIWKDGPLQHDEHYEELRRVSNKQVILKCLYNFQNIINDLLYEAKLYSIERKQKYDYLKIYGISQNPDTKDYILVFNDGYCLNCGEIYTDEDNKWCKPCQLNNLKNHFDNWTSENEKIDEFIQKMQLKIKYHNDIIIEWIPYNQLHDIKEISKNDFTAVYLAIWKDGPLQYNKNYGELKREHGKEIAIKYFYNSNSQNINDFLFEIKSYSIEINNYYNNILNIYGISQNPDTKDYIVVLNNGYCENCSVIYTKIYYKWCKSCLLNNLKINFTSWTSGNEKIDELIQEMQLKINKWNDIIVEWIPYNQFNDIKEISRNDFTVLYSAIWKDGPLQHNNDERNGELKRIPDKGVALKCLCNSQGLINNEFLSEIKSYSIEIAKDDNIPGIIHGMTQKRDENILNIYGISQNPNTKDYIIVLNNGYCEKCGEIYTNIKKKWCKTCQLNNFKKYFSYGTSTNEKIGNFIQEMQLKINKWDDIIVEWIPYNQLNNIKEMGNIGYTTIYSAIWKDGPLQIDKHYGILKRISDKKITLRYLHNSRNITDNFLNEVVKEFFIEKGRSPNIFGISQNPGTKDYIIVLNNNYCENCNKIYTHKSYKWCKQCQLNNLRKSFINWTSGNEKIDDFIQEIQLKIKEYDDIIFEWIPYNQFNDIKEINKNDTFAIYSAIWIRGPLKYNRFYNKLLRHSHFKKVSLKYFYNLQNIIDEIKSYSINTFNGIQKIYGISQNSDTKDYIIIFQDGRCENCGEIRTGNYKWCKPCQINNLKQNFVNWTSKNKEIDELIQKMQLKIDKHNNITEWISYNQFYNIKKISEDSLTIIYLAIWMEGPLHYNKNYEELIRIPNEKVALKYLCNSQDINNDFLNEIRKYSNSNDKETLDLYGISQNPDTKDYIIVIQDGYCKNCSKIYTSIKKKWCKPCQINNLKQNFTNWTSGNKEIDNLIQEMQLKINKYNDIIVEWIPYNQFNNIKEIGKGGFAIVYSAIWKDGPLYYDDKYYKELKRIPNKKVALKCLNNSQNINNEFLNEIKEYSISYNDRIISLYGISQNPDTKDYVMVLNYADGGTINNFIYINIDWYWFERLWVLNNIIEGLKNIHKNNMVHRDFHTGNILSLTRGYYSKSGNSASDVYISDMGLCGEVGNIDGNKIYGVMPYVAPEVLKGKPYTQAADIYSFGMIMYFVATKRQPFANYAHDNILALNICNGNRPKINENEAPKCYIDLMKRCWDSNPNNRPSAIEVGEFIRLFRSRKNEEIEKQFIEAEEYRKTNLLSVENIQSTTHHPQAYYTSRLLNSYTKDLSKYDNINNNSVEIVDFTMISADDEDKYK</sequence>
<dbReference type="InterPro" id="IPR011009">
    <property type="entry name" value="Kinase-like_dom_sf"/>
</dbReference>
<dbReference type="PROSITE" id="PS50011">
    <property type="entry name" value="PROTEIN_KINASE_DOM"/>
    <property type="match status" value="1"/>
</dbReference>
<dbReference type="GO" id="GO:0004674">
    <property type="term" value="F:protein serine/threonine kinase activity"/>
    <property type="evidence" value="ECO:0007669"/>
    <property type="project" value="TreeGrafter"/>
</dbReference>
<evidence type="ECO:0000313" key="3">
    <source>
        <dbReference type="Proteomes" id="UP000022910"/>
    </source>
</evidence>
<dbReference type="InterPro" id="IPR000719">
    <property type="entry name" value="Prot_kinase_dom"/>
</dbReference>
<feature type="domain" description="Protein kinase" evidence="1">
    <location>
        <begin position="1009"/>
        <end position="1287"/>
    </location>
</feature>
<gene>
    <name evidence="2" type="ORF">RirG_029680</name>
</gene>
<keyword evidence="3" id="KW-1185">Reference proteome</keyword>
<dbReference type="OrthoDB" id="2322268at2759"/>
<dbReference type="SUPFAM" id="SSF56112">
    <property type="entry name" value="Protein kinase-like (PK-like)"/>
    <property type="match status" value="1"/>
</dbReference>